<dbReference type="PROSITE" id="PS50850">
    <property type="entry name" value="MFS"/>
    <property type="match status" value="1"/>
</dbReference>
<keyword evidence="3 7" id="KW-0812">Transmembrane</keyword>
<evidence type="ECO:0000259" key="8">
    <source>
        <dbReference type="PROSITE" id="PS50850"/>
    </source>
</evidence>
<keyword evidence="11" id="KW-1185">Reference proteome</keyword>
<keyword evidence="6 7" id="KW-0472">Membrane</keyword>
<keyword evidence="4" id="KW-0769">Symport</keyword>
<sequence length="350" mass="39396">MRIIMGAAQGCIWPTLFRLNSFWVPAQERTVLFSFPRTGPSIGTIISMIIGGLFCSINLNNYVPFLFRYGWSYFYYALGVPGIIWSIAWYILSSDAPETNKFMSKKEKDYIQMCKNDECLQDKKTKTPWLSIFRSKAFWATMIGQFFTDCGGYALWNVVPEYMNEVLFFPIKQNGIYSALPHLVKAAVVFATSRLADQIINKNWLKRANTRKMFQLIGTLSVAVCLLMISTLDCQRRYLAVILLIVGVGISGHGVNIADYSGIHSAIVFGLVNTVSHGALLTALFCFVASIAGFGIPYLTSYITRDKTYAQWRIAFILYACCYLISGLSFALLAKGETQPWAKNTDDNKK</sequence>
<dbReference type="PANTHER" id="PTHR11662">
    <property type="entry name" value="SOLUTE CARRIER FAMILY 17"/>
    <property type="match status" value="1"/>
</dbReference>
<dbReference type="EMBL" id="CAJOBC010004702">
    <property type="protein sequence ID" value="CAF3837806.1"/>
    <property type="molecule type" value="Genomic_DNA"/>
</dbReference>
<feature type="domain" description="Major facilitator superfamily (MFS) profile" evidence="8">
    <location>
        <begin position="1"/>
        <end position="338"/>
    </location>
</feature>
<dbReference type="Proteomes" id="UP000663829">
    <property type="component" value="Unassembled WGS sequence"/>
</dbReference>
<evidence type="ECO:0000256" key="5">
    <source>
        <dbReference type="ARBA" id="ARBA00022989"/>
    </source>
</evidence>
<proteinExistence type="predicted"/>
<dbReference type="EMBL" id="CAJNOQ010004702">
    <property type="protein sequence ID" value="CAF1070684.1"/>
    <property type="molecule type" value="Genomic_DNA"/>
</dbReference>
<evidence type="ECO:0000256" key="2">
    <source>
        <dbReference type="ARBA" id="ARBA00022448"/>
    </source>
</evidence>
<dbReference type="FunFam" id="1.20.1250.20:FF:000003">
    <property type="entry name" value="Solute carrier family 17 member 3"/>
    <property type="match status" value="1"/>
</dbReference>
<evidence type="ECO:0000256" key="3">
    <source>
        <dbReference type="ARBA" id="ARBA00022692"/>
    </source>
</evidence>
<comment type="caution">
    <text evidence="9">The sequence shown here is derived from an EMBL/GenBank/DDBJ whole genome shotgun (WGS) entry which is preliminary data.</text>
</comment>
<evidence type="ECO:0000313" key="10">
    <source>
        <dbReference type="EMBL" id="CAF3837806.1"/>
    </source>
</evidence>
<accession>A0A814LV02</accession>
<dbReference type="PANTHER" id="PTHR11662:SF399">
    <property type="entry name" value="FI19708P1-RELATED"/>
    <property type="match status" value="1"/>
</dbReference>
<dbReference type="GO" id="GO:0016020">
    <property type="term" value="C:membrane"/>
    <property type="evidence" value="ECO:0007669"/>
    <property type="project" value="UniProtKB-SubCell"/>
</dbReference>
<dbReference type="InterPro" id="IPR036259">
    <property type="entry name" value="MFS_trans_sf"/>
</dbReference>
<evidence type="ECO:0000256" key="6">
    <source>
        <dbReference type="ARBA" id="ARBA00023136"/>
    </source>
</evidence>
<evidence type="ECO:0000256" key="7">
    <source>
        <dbReference type="SAM" id="Phobius"/>
    </source>
</evidence>
<feature type="transmembrane region" description="Helical" evidence="7">
    <location>
        <begin position="279"/>
        <end position="300"/>
    </location>
</feature>
<evidence type="ECO:0000313" key="11">
    <source>
        <dbReference type="Proteomes" id="UP000663829"/>
    </source>
</evidence>
<dbReference type="Pfam" id="PF07690">
    <property type="entry name" value="MFS_1"/>
    <property type="match status" value="1"/>
</dbReference>
<dbReference type="Proteomes" id="UP000681722">
    <property type="component" value="Unassembled WGS sequence"/>
</dbReference>
<dbReference type="InterPro" id="IPR020846">
    <property type="entry name" value="MFS_dom"/>
</dbReference>
<dbReference type="Gene3D" id="1.20.1250.20">
    <property type="entry name" value="MFS general substrate transporter like domains"/>
    <property type="match status" value="2"/>
</dbReference>
<organism evidence="9 11">
    <name type="scientific">Didymodactylos carnosus</name>
    <dbReference type="NCBI Taxonomy" id="1234261"/>
    <lineage>
        <taxon>Eukaryota</taxon>
        <taxon>Metazoa</taxon>
        <taxon>Spiralia</taxon>
        <taxon>Gnathifera</taxon>
        <taxon>Rotifera</taxon>
        <taxon>Eurotatoria</taxon>
        <taxon>Bdelloidea</taxon>
        <taxon>Philodinida</taxon>
        <taxon>Philodinidae</taxon>
        <taxon>Didymodactylos</taxon>
    </lineage>
</organism>
<keyword evidence="2" id="KW-0813">Transport</keyword>
<dbReference type="GO" id="GO:0006820">
    <property type="term" value="P:monoatomic anion transport"/>
    <property type="evidence" value="ECO:0007669"/>
    <property type="project" value="TreeGrafter"/>
</dbReference>
<dbReference type="AlphaFoldDB" id="A0A814LV02"/>
<evidence type="ECO:0000313" key="9">
    <source>
        <dbReference type="EMBL" id="CAF1070684.1"/>
    </source>
</evidence>
<dbReference type="InterPro" id="IPR011701">
    <property type="entry name" value="MFS"/>
</dbReference>
<evidence type="ECO:0000256" key="4">
    <source>
        <dbReference type="ARBA" id="ARBA00022847"/>
    </source>
</evidence>
<name>A0A814LV02_9BILA</name>
<dbReference type="InterPro" id="IPR050382">
    <property type="entry name" value="MFS_Na/Anion_cotransporter"/>
</dbReference>
<dbReference type="SUPFAM" id="SSF103473">
    <property type="entry name" value="MFS general substrate transporter"/>
    <property type="match status" value="1"/>
</dbReference>
<evidence type="ECO:0000256" key="1">
    <source>
        <dbReference type="ARBA" id="ARBA00004141"/>
    </source>
</evidence>
<protein>
    <recommendedName>
        <fullName evidence="8">Major facilitator superfamily (MFS) profile domain-containing protein</fullName>
    </recommendedName>
</protein>
<gene>
    <name evidence="9" type="ORF">GPM918_LOCUS17258</name>
    <name evidence="10" type="ORF">SRO942_LOCUS17257</name>
</gene>
<feature type="transmembrane region" description="Helical" evidence="7">
    <location>
        <begin position="42"/>
        <end position="61"/>
    </location>
</feature>
<feature type="transmembrane region" description="Helical" evidence="7">
    <location>
        <begin position="73"/>
        <end position="92"/>
    </location>
</feature>
<feature type="transmembrane region" description="Helical" evidence="7">
    <location>
        <begin position="312"/>
        <end position="334"/>
    </location>
</feature>
<feature type="transmembrane region" description="Helical" evidence="7">
    <location>
        <begin position="238"/>
        <end position="258"/>
    </location>
</feature>
<comment type="subcellular location">
    <subcellularLocation>
        <location evidence="1">Membrane</location>
        <topology evidence="1">Multi-pass membrane protein</topology>
    </subcellularLocation>
</comment>
<dbReference type="GO" id="GO:0015293">
    <property type="term" value="F:symporter activity"/>
    <property type="evidence" value="ECO:0007669"/>
    <property type="project" value="UniProtKB-KW"/>
</dbReference>
<keyword evidence="5 7" id="KW-1133">Transmembrane helix</keyword>
<reference evidence="9" key="1">
    <citation type="submission" date="2021-02" db="EMBL/GenBank/DDBJ databases">
        <authorList>
            <person name="Nowell W R."/>
        </authorList>
    </citation>
    <scope>NUCLEOTIDE SEQUENCE</scope>
</reference>
<dbReference type="OrthoDB" id="2985014at2759"/>
<feature type="transmembrane region" description="Helical" evidence="7">
    <location>
        <begin position="213"/>
        <end position="232"/>
    </location>
</feature>